<reference evidence="1 2" key="1">
    <citation type="submission" date="2016-11" db="UniProtKB">
        <authorList>
            <consortium name="WormBaseParasite"/>
        </authorList>
    </citation>
    <scope>IDENTIFICATION</scope>
    <source>
        <strain evidence="1 2">pt0022</strain>
    </source>
</reference>
<name>A0A1I8EN95_WUCBA</name>
<evidence type="ECO:0000313" key="1">
    <source>
        <dbReference type="WBParaSite" id="maker-PairedContig_344-snap-gene-0.11-mRNA-1"/>
    </source>
</evidence>
<evidence type="ECO:0000313" key="2">
    <source>
        <dbReference type="WBParaSite" id="maker-PairedContig_345-snap-gene-0.14-mRNA-1"/>
    </source>
</evidence>
<dbReference type="WBParaSite" id="maker-PairedContig_344-snap-gene-0.11-mRNA-1">
    <property type="protein sequence ID" value="maker-PairedContig_344-snap-gene-0.11-mRNA-1"/>
    <property type="gene ID" value="maker-PairedContig_344-snap-gene-0.11"/>
</dbReference>
<protein>
    <submittedName>
        <fullName evidence="1 2">Uncharacterized protein</fullName>
    </submittedName>
</protein>
<dbReference type="AlphaFoldDB" id="A0A1I8EN95"/>
<organism evidence="2">
    <name type="scientific">Wuchereria bancrofti</name>
    <dbReference type="NCBI Taxonomy" id="6293"/>
    <lineage>
        <taxon>Eukaryota</taxon>
        <taxon>Metazoa</taxon>
        <taxon>Ecdysozoa</taxon>
        <taxon>Nematoda</taxon>
        <taxon>Chromadorea</taxon>
        <taxon>Rhabditida</taxon>
        <taxon>Spirurina</taxon>
        <taxon>Spiruromorpha</taxon>
        <taxon>Filarioidea</taxon>
        <taxon>Onchocercidae</taxon>
        <taxon>Wuchereria</taxon>
    </lineage>
</organism>
<dbReference type="WBParaSite" id="maker-PairedContig_345-snap-gene-0.14-mRNA-1">
    <property type="protein sequence ID" value="maker-PairedContig_345-snap-gene-0.14-mRNA-1"/>
    <property type="gene ID" value="maker-PairedContig_345-snap-gene-0.14"/>
</dbReference>
<proteinExistence type="predicted"/>
<sequence>HKIHIGLDSIHGFDENNDELLKEILREAQLLFANYFQQTLIAKEWYLAKKDEWKSIKQERSLKNTMDSIRLRSNKQSRTTLNIVKYFDQAKKLNHLKDKTLQEYYYERERKQNKF</sequence>
<accession>A0A1I8EN95</accession>